<evidence type="ECO:0000259" key="1">
    <source>
        <dbReference type="Pfam" id="PF13456"/>
    </source>
</evidence>
<dbReference type="CDD" id="cd06222">
    <property type="entry name" value="RNase_H_like"/>
    <property type="match status" value="1"/>
</dbReference>
<dbReference type="InterPro" id="IPR002156">
    <property type="entry name" value="RNaseH_domain"/>
</dbReference>
<evidence type="ECO:0000313" key="3">
    <source>
        <dbReference type="RefSeq" id="XP_056688726.1"/>
    </source>
</evidence>
<dbReference type="Gene3D" id="3.30.420.10">
    <property type="entry name" value="Ribonuclease H-like superfamily/Ribonuclease H"/>
    <property type="match status" value="1"/>
</dbReference>
<dbReference type="GeneID" id="130463578"/>
<keyword evidence="2" id="KW-1185">Reference proteome</keyword>
<reference evidence="3" key="2">
    <citation type="submission" date="2025-08" db="UniProtKB">
        <authorList>
            <consortium name="RefSeq"/>
        </authorList>
    </citation>
    <scope>IDENTIFICATION</scope>
    <source>
        <tissue evidence="3">Leaf</tissue>
    </source>
</reference>
<proteinExistence type="predicted"/>
<protein>
    <recommendedName>
        <fullName evidence="1">RNase H type-1 domain-containing protein</fullName>
    </recommendedName>
</protein>
<dbReference type="RefSeq" id="XP_056688726.1">
    <property type="nucleotide sequence ID" value="XM_056832748.1"/>
</dbReference>
<dbReference type="InterPro" id="IPR044730">
    <property type="entry name" value="RNase_H-like_dom_plant"/>
</dbReference>
<evidence type="ECO:0000313" key="2">
    <source>
        <dbReference type="Proteomes" id="UP000813463"/>
    </source>
</evidence>
<dbReference type="Proteomes" id="UP000813463">
    <property type="component" value="Chromosome 6"/>
</dbReference>
<dbReference type="Pfam" id="PF13456">
    <property type="entry name" value="RVT_3"/>
    <property type="match status" value="1"/>
</dbReference>
<name>A0ABM3QZC0_SPIOL</name>
<dbReference type="PANTHER" id="PTHR47723">
    <property type="entry name" value="OS05G0353850 PROTEIN"/>
    <property type="match status" value="1"/>
</dbReference>
<dbReference type="InterPro" id="IPR053151">
    <property type="entry name" value="RNase_H-like"/>
</dbReference>
<dbReference type="InterPro" id="IPR036397">
    <property type="entry name" value="RNaseH_sf"/>
</dbReference>
<organism evidence="2 3">
    <name type="scientific">Spinacia oleracea</name>
    <name type="common">Spinach</name>
    <dbReference type="NCBI Taxonomy" id="3562"/>
    <lineage>
        <taxon>Eukaryota</taxon>
        <taxon>Viridiplantae</taxon>
        <taxon>Streptophyta</taxon>
        <taxon>Embryophyta</taxon>
        <taxon>Tracheophyta</taxon>
        <taxon>Spermatophyta</taxon>
        <taxon>Magnoliopsida</taxon>
        <taxon>eudicotyledons</taxon>
        <taxon>Gunneridae</taxon>
        <taxon>Pentapetalae</taxon>
        <taxon>Caryophyllales</taxon>
        <taxon>Chenopodiaceae</taxon>
        <taxon>Chenopodioideae</taxon>
        <taxon>Anserineae</taxon>
        <taxon>Spinacia</taxon>
    </lineage>
</organism>
<feature type="domain" description="RNase H type-1" evidence="1">
    <location>
        <begin position="15"/>
        <end position="132"/>
    </location>
</feature>
<dbReference type="PANTHER" id="PTHR47723:SF23">
    <property type="entry name" value="REVERSE TRANSCRIPTASE-LIKE PROTEIN"/>
    <property type="match status" value="1"/>
</dbReference>
<sequence>MVRWLPPPTGIFKLNFDGSSKTSSAAAGIIIRNSTGNPISACTYNLGHTQAFMAEAIALHKGLKEARRLNIAHIQIEGDNLLVINSVKGNWAPPWKIHNIIKDIKHLLDLFDTWEIKHIFREANSAVYWIVNVGHLIVGEMYIDPKNSHSLSSILCNDYSGVTLVRRGS</sequence>
<dbReference type="SUPFAM" id="SSF53098">
    <property type="entry name" value="Ribonuclease H-like"/>
    <property type="match status" value="1"/>
</dbReference>
<dbReference type="InterPro" id="IPR012337">
    <property type="entry name" value="RNaseH-like_sf"/>
</dbReference>
<accession>A0ABM3QZC0</accession>
<gene>
    <name evidence="3" type="primary">LOC130463578</name>
</gene>
<reference evidence="2" key="1">
    <citation type="journal article" date="2021" name="Nat. Commun.">
        <title>Genomic analyses provide insights into spinach domestication and the genetic basis of agronomic traits.</title>
        <authorList>
            <person name="Cai X."/>
            <person name="Sun X."/>
            <person name="Xu C."/>
            <person name="Sun H."/>
            <person name="Wang X."/>
            <person name="Ge C."/>
            <person name="Zhang Z."/>
            <person name="Wang Q."/>
            <person name="Fei Z."/>
            <person name="Jiao C."/>
            <person name="Wang Q."/>
        </authorList>
    </citation>
    <scope>NUCLEOTIDE SEQUENCE [LARGE SCALE GENOMIC DNA]</scope>
    <source>
        <strain evidence="2">cv. Varoflay</strain>
    </source>
</reference>